<feature type="transmembrane region" description="Helical" evidence="8">
    <location>
        <begin position="333"/>
        <end position="352"/>
    </location>
</feature>
<evidence type="ECO:0000256" key="4">
    <source>
        <dbReference type="ARBA" id="ARBA00022989"/>
    </source>
</evidence>
<dbReference type="Proteomes" id="UP001642540">
    <property type="component" value="Unassembled WGS sequence"/>
</dbReference>
<evidence type="ECO:0000256" key="8">
    <source>
        <dbReference type="SAM" id="Phobius"/>
    </source>
</evidence>
<evidence type="ECO:0000256" key="1">
    <source>
        <dbReference type="ARBA" id="ARBA00004651"/>
    </source>
</evidence>
<keyword evidence="2" id="KW-1003">Cell membrane</keyword>
<dbReference type="PANTHER" id="PTHR42643:SF24">
    <property type="entry name" value="IONOTROPIC RECEPTOR 60A"/>
    <property type="match status" value="1"/>
</dbReference>
<feature type="transmembrane region" description="Helical" evidence="8">
    <location>
        <begin position="379"/>
        <end position="399"/>
    </location>
</feature>
<name>A0ABP1PM39_9HEXA</name>
<evidence type="ECO:0000256" key="5">
    <source>
        <dbReference type="ARBA" id="ARBA00023136"/>
    </source>
</evidence>
<comment type="subcellular location">
    <subcellularLocation>
        <location evidence="1">Cell membrane</location>
        <topology evidence="1">Multi-pass membrane protein</topology>
    </subcellularLocation>
</comment>
<reference evidence="9 10" key="1">
    <citation type="submission" date="2024-08" db="EMBL/GenBank/DDBJ databases">
        <authorList>
            <person name="Cucini C."/>
            <person name="Frati F."/>
        </authorList>
    </citation>
    <scope>NUCLEOTIDE SEQUENCE [LARGE SCALE GENOMIC DNA]</scope>
</reference>
<organism evidence="9 10">
    <name type="scientific">Orchesella dallaii</name>
    <dbReference type="NCBI Taxonomy" id="48710"/>
    <lineage>
        <taxon>Eukaryota</taxon>
        <taxon>Metazoa</taxon>
        <taxon>Ecdysozoa</taxon>
        <taxon>Arthropoda</taxon>
        <taxon>Hexapoda</taxon>
        <taxon>Collembola</taxon>
        <taxon>Entomobryomorpha</taxon>
        <taxon>Entomobryoidea</taxon>
        <taxon>Orchesellidae</taxon>
        <taxon>Orchesellinae</taxon>
        <taxon>Orchesella</taxon>
    </lineage>
</organism>
<protein>
    <submittedName>
        <fullName evidence="9">Uncharacterized protein</fullName>
    </submittedName>
</protein>
<dbReference type="InterPro" id="IPR052192">
    <property type="entry name" value="Insect_Ionotropic_Sensory_Rcpt"/>
</dbReference>
<accession>A0ABP1PM39</accession>
<keyword evidence="5 8" id="KW-0472">Membrane</keyword>
<dbReference type="PANTHER" id="PTHR42643">
    <property type="entry name" value="IONOTROPIC RECEPTOR 20A-RELATED"/>
    <property type="match status" value="1"/>
</dbReference>
<sequence length="678" mass="78934">MSVLEYNGNWLLTQIALLTHFRNLTVEFIWDEGNGISDSLFKQCLLLQCVNLNYHLATIDGKLRFILPSNDSNEIRWQSLQLVLQGNANAIRSNRYSSQEILLISDSKFPPNSGTNSVLQTFIPEWKHSRPFKLPAVIVSPSSLEAKNELSKPHRFLDPLLSKALLIFVGEDPDNYLSIGCFACSTMCPMVFENPVTKSLQVEFPISFENFPANNVLSVETMFKFWRKIHTSLHFDASVCSTNSAAPKSDATEETTETFKTYFQYSNCTDSKNCGHFFSTLLRLRRRVPIGFVYTIQIYPFGQNHNEYRFQIFTPNQKFLDANLTAFLTPFDISVWLSILAVILATSIWLIFKEEKAQIEVLFWQIRILFEENIELRKLNIFSVFLLIMWTYALILLRLCYNSSLYSFLTSEKDSYNYPHNIDDLIQSKTYGFLVPHSFYDELFAISVIYDKYLPGQLKRFYLKLMYNSAFIKTGRYMETFRNVSERKYVSIWYYVPDPIFKSRNIPEFLNTDRKSDSRKYSQFASLCQRDCSARWSLSSFGQTRFKRIVPQQKSFFNTFEFWMLRSPCFATVSFSKFFGHYVESGLYEFAINMFRKTELLRLMKRVLNVASVKFSNGTLVSYANLDENLRQNIKNEVHPTKLKAFIGTIVITAGIIGSAFIVLLCECIKAYYDRFNY</sequence>
<evidence type="ECO:0000256" key="3">
    <source>
        <dbReference type="ARBA" id="ARBA00022692"/>
    </source>
</evidence>
<comment type="caution">
    <text evidence="9">The sequence shown here is derived from an EMBL/GenBank/DDBJ whole genome shotgun (WGS) entry which is preliminary data.</text>
</comment>
<evidence type="ECO:0000313" key="9">
    <source>
        <dbReference type="EMBL" id="CAL8068925.1"/>
    </source>
</evidence>
<evidence type="ECO:0000313" key="10">
    <source>
        <dbReference type="Proteomes" id="UP001642540"/>
    </source>
</evidence>
<keyword evidence="10" id="KW-1185">Reference proteome</keyword>
<feature type="transmembrane region" description="Helical" evidence="8">
    <location>
        <begin position="645"/>
        <end position="666"/>
    </location>
</feature>
<proteinExistence type="predicted"/>
<evidence type="ECO:0000256" key="6">
    <source>
        <dbReference type="ARBA" id="ARBA00023170"/>
    </source>
</evidence>
<evidence type="ECO:0000256" key="7">
    <source>
        <dbReference type="ARBA" id="ARBA00023180"/>
    </source>
</evidence>
<gene>
    <name evidence="9" type="ORF">ODALV1_LOCUS531</name>
</gene>
<dbReference type="EMBL" id="CAXLJM020000002">
    <property type="protein sequence ID" value="CAL8068925.1"/>
    <property type="molecule type" value="Genomic_DNA"/>
</dbReference>
<keyword evidence="6" id="KW-0675">Receptor</keyword>
<keyword evidence="7" id="KW-0325">Glycoprotein</keyword>
<keyword evidence="3 8" id="KW-0812">Transmembrane</keyword>
<keyword evidence="4 8" id="KW-1133">Transmembrane helix</keyword>
<evidence type="ECO:0000256" key="2">
    <source>
        <dbReference type="ARBA" id="ARBA00022475"/>
    </source>
</evidence>